<sequence length="873" mass="96970">MELRSCNLLHFVQAIKSRSEVKVLNVFRGKPALKFKKLEDIYGAGYSENCDLVPVFRPKLEFVDMEVDSERTMVKSPGMLAEEKTTKGGSETVWSCGIGGVARLEDELGDLEYGTMTLKQIKESCKSQKRRYSRCPDSTREESGSFFLAKKELSCSLSNENDDDVMMQPLSSWKSRILKNNAKRKGKEISARSSSQNAKPVVNSEEFSSDRAISQPNDNVQAPIHIKVEVPETRISDRLTMLDTAIHSSCGFDKPFSYPKAVYVGELEDNDGCALKAGMPVVHGEDIGSPKYFVLEAAAVGESNTDLDKASDHSSRIQVPSLLGQEPLHCVVNEQCFEFVDEPDFKSTIVDNTEVNTSHSMKISSSDTNEDTVLQHTTIDDCTDVATPHGTFFRDENECCIVDEHSDYIAQSDLSASRGETITTNDAELTTDHVLDPSLSESGKENFVMDHLPHDSYPEKVSPAKIVPQVYNVSQSLGIHKNLKTRSNSQAQGPQVESVDSLQLVNASNIHVSSLSQDGVEDDGAHFEASTTTEDDAAHFEVSTTSSPISDSGSLWYSHSSPYPDDRMVSDADRSPFPIERQSSVSACSDVSKNYPNVVHANSFKLVTPAYGDAHHLSKLQHPPEKLLSSRKIISPTSQKRLRQAMESSELDEEEHFRHVRELCYRKLTEDKIGKLEEANQNKRDEVSMHPKQATKKLKSTANDFHQKSILKAPYPSRPQAQLNTGYSSVQSISDSAISFSQQQLRDIVSTAAKLTTELKSMKDIVEEALHHRTIPAISSKYTADEVRNAIQNATQVEESSKKWLSILSRDCNRFCKIMQMTSRGSTDSRNAVLKKRKIVFADEAGGKLCDVRTFENELTASLENNTDKTAMV</sequence>
<accession>A0AAV8U0C9</accession>
<dbReference type="PANTHER" id="PTHR34461:SF2">
    <property type="entry name" value="EXPRESSED PROTEIN"/>
    <property type="match status" value="1"/>
</dbReference>
<proteinExistence type="predicted"/>
<evidence type="ECO:0000313" key="3">
    <source>
        <dbReference type="Proteomes" id="UP001159364"/>
    </source>
</evidence>
<dbReference type="PANTHER" id="PTHR34461">
    <property type="entry name" value="EXPRESSED PROTEIN"/>
    <property type="match status" value="1"/>
</dbReference>
<evidence type="ECO:0000313" key="2">
    <source>
        <dbReference type="EMBL" id="KAJ8772762.1"/>
    </source>
</evidence>
<organism evidence="2 3">
    <name type="scientific">Erythroxylum novogranatense</name>
    <dbReference type="NCBI Taxonomy" id="1862640"/>
    <lineage>
        <taxon>Eukaryota</taxon>
        <taxon>Viridiplantae</taxon>
        <taxon>Streptophyta</taxon>
        <taxon>Embryophyta</taxon>
        <taxon>Tracheophyta</taxon>
        <taxon>Spermatophyta</taxon>
        <taxon>Magnoliopsida</taxon>
        <taxon>eudicotyledons</taxon>
        <taxon>Gunneridae</taxon>
        <taxon>Pentapetalae</taxon>
        <taxon>rosids</taxon>
        <taxon>fabids</taxon>
        <taxon>Malpighiales</taxon>
        <taxon>Erythroxylaceae</taxon>
        <taxon>Erythroxylum</taxon>
    </lineage>
</organism>
<dbReference type="Proteomes" id="UP001159364">
    <property type="component" value="Linkage Group LG02"/>
</dbReference>
<feature type="compositionally biased region" description="Low complexity" evidence="1">
    <location>
        <begin position="543"/>
        <end position="554"/>
    </location>
</feature>
<feature type="region of interest" description="Disordered" evidence="1">
    <location>
        <begin position="184"/>
        <end position="216"/>
    </location>
</feature>
<evidence type="ECO:0000256" key="1">
    <source>
        <dbReference type="SAM" id="MobiDB-lite"/>
    </source>
</evidence>
<reference evidence="2 3" key="1">
    <citation type="submission" date="2021-09" db="EMBL/GenBank/DDBJ databases">
        <title>Genomic insights and catalytic innovation underlie evolution of tropane alkaloids biosynthesis.</title>
        <authorList>
            <person name="Wang Y.-J."/>
            <person name="Tian T."/>
            <person name="Huang J.-P."/>
            <person name="Huang S.-X."/>
        </authorList>
    </citation>
    <scope>NUCLEOTIDE SEQUENCE [LARGE SCALE GENOMIC DNA]</scope>
    <source>
        <strain evidence="2">KIB-2018</strain>
        <tissue evidence="2">Leaf</tissue>
    </source>
</reference>
<name>A0AAV8U0C9_9ROSI</name>
<feature type="region of interest" description="Disordered" evidence="1">
    <location>
        <begin position="515"/>
        <end position="555"/>
    </location>
</feature>
<gene>
    <name evidence="2" type="ORF">K2173_027939</name>
</gene>
<keyword evidence="3" id="KW-1185">Reference proteome</keyword>
<comment type="caution">
    <text evidence="2">The sequence shown here is derived from an EMBL/GenBank/DDBJ whole genome shotgun (WGS) entry which is preliminary data.</text>
</comment>
<dbReference type="EMBL" id="JAIWQS010000002">
    <property type="protein sequence ID" value="KAJ8772762.1"/>
    <property type="molecule type" value="Genomic_DNA"/>
</dbReference>
<dbReference type="AlphaFoldDB" id="A0AAV8U0C9"/>
<protein>
    <submittedName>
        <fullName evidence="2">Uncharacterized protein</fullName>
    </submittedName>
</protein>